<accession>A0A8H7R6R4</accession>
<keyword evidence="1" id="KW-0175">Coiled coil</keyword>
<sequence>MLEEEEYADGESLFEQEFSEQDVLPFLLQAQDIISKLESRVVELESDLSVSTIHRKYEHDRHDWLVGLSQKDQYINHLSGKLERSEFNTKETIVLLSELATDDIDGEAIKSTITLCLNYLRQQTDAPLKEEDDLEEGELERRQAAVTQWRRRKSSADIPDHSSITNTTTTPTFKSCDQHAVNNNNNNNNSLDGLSSLCSSSSLSSLSHDVVEPTFLINNDDDTDSFCINCKQLLTQLDGQIEQKAYLKRDLNSLASALSEEEEIRSTIEQDKEALEIDVGDITSSLFSSLNHILMDEVTDRDGLVQIHRETGGKLTSVLDAWDTRDNRLKQLKDLLIQLDSVVHQSANGSCTLAHRYSQPQPIVSRLANRISHPLRFSSIDLSPKPSNTNTVRIDGFILTEFTDHLKIVTDTSTTIPPTLFMKRVLLEDIEPCLFFPQSQGWWKSPWFKKKLIDAISRNKCEIQGWHDSHHNSSVFSNYTNTTNSSSSVTTSPATSHCSSQQSLPPMAPKTKCACCNLLRVCEYKMRLPMPNTSNKLKKVNTVQPWLPIDRFCRDRLVAVCGFYSFMSHLKLMMSTPTLTVFKQMMHHRRKMALARVGSIGLFVEEDESDYNDIINKRLSSGGSIRQRRRNRESLVLDHSGSGSDTASIVSVSEMQGLEGQIVIVH</sequence>
<protein>
    <recommendedName>
        <fullName evidence="3">GDP/GTP exchange factor Sec2 N-terminal domain-containing protein</fullName>
    </recommendedName>
</protein>
<evidence type="ECO:0000259" key="3">
    <source>
        <dbReference type="Pfam" id="PF06428"/>
    </source>
</evidence>
<keyword evidence="5" id="KW-1185">Reference proteome</keyword>
<dbReference type="AlphaFoldDB" id="A0A8H7R6R4"/>
<dbReference type="SUPFAM" id="SSF144284">
    <property type="entry name" value="Sec2 N-terminal region"/>
    <property type="match status" value="1"/>
</dbReference>
<feature type="domain" description="GDP/GTP exchange factor Sec2 N-terminal" evidence="3">
    <location>
        <begin position="233"/>
        <end position="339"/>
    </location>
</feature>
<dbReference type="GO" id="GO:0005085">
    <property type="term" value="F:guanyl-nucleotide exchange factor activity"/>
    <property type="evidence" value="ECO:0007669"/>
    <property type="project" value="InterPro"/>
</dbReference>
<dbReference type="PANTHER" id="PTHR14430">
    <property type="entry name" value="RABIN3-RELATED"/>
    <property type="match status" value="1"/>
</dbReference>
<dbReference type="GO" id="GO:0006887">
    <property type="term" value="P:exocytosis"/>
    <property type="evidence" value="ECO:0007669"/>
    <property type="project" value="TreeGrafter"/>
</dbReference>
<dbReference type="OrthoDB" id="5560525at2759"/>
<evidence type="ECO:0000313" key="5">
    <source>
        <dbReference type="Proteomes" id="UP000603453"/>
    </source>
</evidence>
<comment type="caution">
    <text evidence="4">The sequence shown here is derived from an EMBL/GenBank/DDBJ whole genome shotgun (WGS) entry which is preliminary data.</text>
</comment>
<gene>
    <name evidence="4" type="ORF">INT47_009340</name>
</gene>
<dbReference type="CDD" id="cd21044">
    <property type="entry name" value="Rab11BD_RAB3IP_like"/>
    <property type="match status" value="1"/>
</dbReference>
<evidence type="ECO:0000256" key="2">
    <source>
        <dbReference type="SAM" id="MobiDB-lite"/>
    </source>
</evidence>
<dbReference type="InterPro" id="IPR040351">
    <property type="entry name" value="RAB3IL/RAB3IP/Sec2"/>
</dbReference>
<proteinExistence type="predicted"/>
<name>A0A8H7R6R4_9FUNG</name>
<dbReference type="PANTHER" id="PTHR14430:SF0">
    <property type="entry name" value="SEC2P DOMAIN-CONTAINING PROTEIN"/>
    <property type="match status" value="1"/>
</dbReference>
<dbReference type="InterPro" id="IPR009449">
    <property type="entry name" value="Sec2_N"/>
</dbReference>
<reference evidence="4" key="1">
    <citation type="submission" date="2020-12" db="EMBL/GenBank/DDBJ databases">
        <title>Metabolic potential, ecology and presence of endohyphal bacteria is reflected in genomic diversity of Mucoromycotina.</title>
        <authorList>
            <person name="Muszewska A."/>
            <person name="Okrasinska A."/>
            <person name="Steczkiewicz K."/>
            <person name="Drgas O."/>
            <person name="Orlowska M."/>
            <person name="Perlinska-Lenart U."/>
            <person name="Aleksandrzak-Piekarczyk T."/>
            <person name="Szatraj K."/>
            <person name="Zielenkiewicz U."/>
            <person name="Pilsyk S."/>
            <person name="Malc E."/>
            <person name="Mieczkowski P."/>
            <person name="Kruszewska J.S."/>
            <person name="Biernat P."/>
            <person name="Pawlowska J."/>
        </authorList>
    </citation>
    <scope>NUCLEOTIDE SEQUENCE</scope>
    <source>
        <strain evidence="4">WA0000017839</strain>
    </source>
</reference>
<dbReference type="EMBL" id="JAEPRD010000045">
    <property type="protein sequence ID" value="KAG2204298.1"/>
    <property type="molecule type" value="Genomic_DNA"/>
</dbReference>
<organism evidence="4 5">
    <name type="scientific">Mucor saturninus</name>
    <dbReference type="NCBI Taxonomy" id="64648"/>
    <lineage>
        <taxon>Eukaryota</taxon>
        <taxon>Fungi</taxon>
        <taxon>Fungi incertae sedis</taxon>
        <taxon>Mucoromycota</taxon>
        <taxon>Mucoromycotina</taxon>
        <taxon>Mucoromycetes</taxon>
        <taxon>Mucorales</taxon>
        <taxon>Mucorineae</taxon>
        <taxon>Mucoraceae</taxon>
        <taxon>Mucor</taxon>
    </lineage>
</organism>
<dbReference type="Pfam" id="PF06428">
    <property type="entry name" value="Sec2p"/>
    <property type="match status" value="1"/>
</dbReference>
<dbReference type="GO" id="GO:0051286">
    <property type="term" value="C:cell tip"/>
    <property type="evidence" value="ECO:0007669"/>
    <property type="project" value="TreeGrafter"/>
</dbReference>
<evidence type="ECO:0000256" key="1">
    <source>
        <dbReference type="ARBA" id="ARBA00023054"/>
    </source>
</evidence>
<dbReference type="Proteomes" id="UP000603453">
    <property type="component" value="Unassembled WGS sequence"/>
</dbReference>
<dbReference type="Pfam" id="PF25555">
    <property type="entry name" value="RAB3A-like_C"/>
    <property type="match status" value="1"/>
</dbReference>
<feature type="region of interest" description="Disordered" evidence="2">
    <location>
        <begin position="128"/>
        <end position="181"/>
    </location>
</feature>
<dbReference type="GO" id="GO:0070319">
    <property type="term" value="C:Golgi to plasma membrane transport vesicle"/>
    <property type="evidence" value="ECO:0007669"/>
    <property type="project" value="TreeGrafter"/>
</dbReference>
<evidence type="ECO:0000313" key="4">
    <source>
        <dbReference type="EMBL" id="KAG2204298.1"/>
    </source>
</evidence>
<dbReference type="Gene3D" id="6.10.140.910">
    <property type="match status" value="1"/>
</dbReference>